<reference evidence="2" key="1">
    <citation type="submission" date="2020-11" db="EMBL/GenBank/DDBJ databases">
        <authorList>
            <person name="Tran Van P."/>
        </authorList>
    </citation>
    <scope>NUCLEOTIDE SEQUENCE</scope>
</reference>
<organism evidence="2">
    <name type="scientific">Timema genevievae</name>
    <name type="common">Walking stick</name>
    <dbReference type="NCBI Taxonomy" id="629358"/>
    <lineage>
        <taxon>Eukaryota</taxon>
        <taxon>Metazoa</taxon>
        <taxon>Ecdysozoa</taxon>
        <taxon>Arthropoda</taxon>
        <taxon>Hexapoda</taxon>
        <taxon>Insecta</taxon>
        <taxon>Pterygota</taxon>
        <taxon>Neoptera</taxon>
        <taxon>Polyneoptera</taxon>
        <taxon>Phasmatodea</taxon>
        <taxon>Timematodea</taxon>
        <taxon>Timematoidea</taxon>
        <taxon>Timematidae</taxon>
        <taxon>Timema</taxon>
    </lineage>
</organism>
<proteinExistence type="predicted"/>
<gene>
    <name evidence="2" type="ORF">TGEB3V08_LOCUS8513</name>
</gene>
<accession>A0A7R9K3R1</accession>
<name>A0A7R9K3R1_TIMGE</name>
<evidence type="ECO:0000313" key="2">
    <source>
        <dbReference type="EMBL" id="CAD7602838.1"/>
    </source>
</evidence>
<evidence type="ECO:0000256" key="1">
    <source>
        <dbReference type="SAM" id="MobiDB-lite"/>
    </source>
</evidence>
<feature type="compositionally biased region" description="Low complexity" evidence="1">
    <location>
        <begin position="105"/>
        <end position="116"/>
    </location>
</feature>
<feature type="region of interest" description="Disordered" evidence="1">
    <location>
        <begin position="90"/>
        <end position="139"/>
    </location>
</feature>
<dbReference type="AlphaFoldDB" id="A0A7R9K3R1"/>
<dbReference type="EMBL" id="OE843325">
    <property type="protein sequence ID" value="CAD7602838.1"/>
    <property type="molecule type" value="Genomic_DNA"/>
</dbReference>
<sequence>MTPSIRKERFKRSHEELHPIVDAEILVNDIGNIHEPKYFLSGVDNNFGFSSSIAKNDKEYIKKHMGPRLKSDEHEEEEYKEPLFLARNEPLKIERKESVAKPGLSSWSSSRTSGRSADGTMTPDNHNKQSDSVENSKAR</sequence>
<protein>
    <submittedName>
        <fullName evidence="2">Uncharacterized protein</fullName>
    </submittedName>
</protein>
<feature type="compositionally biased region" description="Basic and acidic residues" evidence="1">
    <location>
        <begin position="125"/>
        <end position="139"/>
    </location>
</feature>
<feature type="compositionally biased region" description="Basic and acidic residues" evidence="1">
    <location>
        <begin position="90"/>
        <end position="99"/>
    </location>
</feature>